<comment type="caution">
    <text evidence="3">The sequence shown here is derived from an EMBL/GenBank/DDBJ whole genome shotgun (WGS) entry which is preliminary data.</text>
</comment>
<dbReference type="EMBL" id="JACMSC010000007">
    <property type="protein sequence ID" value="KAG6513068.1"/>
    <property type="molecule type" value="Genomic_DNA"/>
</dbReference>
<dbReference type="InterPro" id="IPR003854">
    <property type="entry name" value="GASA"/>
</dbReference>
<protein>
    <submittedName>
        <fullName evidence="3">Uncharacterized protein</fullName>
    </submittedName>
</protein>
<dbReference type="OrthoDB" id="1850441at2759"/>
<dbReference type="AlphaFoldDB" id="A0A8J5GS05"/>
<evidence type="ECO:0000313" key="4">
    <source>
        <dbReference type="Proteomes" id="UP000734854"/>
    </source>
</evidence>
<evidence type="ECO:0000313" key="3">
    <source>
        <dbReference type="EMBL" id="KAG6513068.1"/>
    </source>
</evidence>
<gene>
    <name evidence="3" type="ORF">ZIOFF_023375</name>
</gene>
<reference evidence="3 4" key="1">
    <citation type="submission" date="2020-08" db="EMBL/GenBank/DDBJ databases">
        <title>Plant Genome Project.</title>
        <authorList>
            <person name="Zhang R.-G."/>
        </authorList>
    </citation>
    <scope>NUCLEOTIDE SEQUENCE [LARGE SCALE GENOMIC DNA]</scope>
    <source>
        <tissue evidence="3">Rhizome</tissue>
    </source>
</reference>
<evidence type="ECO:0000256" key="1">
    <source>
        <dbReference type="ARBA" id="ARBA00010582"/>
    </source>
</evidence>
<dbReference type="PANTHER" id="PTHR23201">
    <property type="entry name" value="EXTENSIN, PROLINE-RICH PROTEIN"/>
    <property type="match status" value="1"/>
</dbReference>
<dbReference type="Pfam" id="PF02704">
    <property type="entry name" value="GASA"/>
    <property type="match status" value="1"/>
</dbReference>
<keyword evidence="2" id="KW-0732">Signal</keyword>
<comment type="similarity">
    <text evidence="1">Belongs to the GASA family.</text>
</comment>
<accession>A0A8J5GS05</accession>
<organism evidence="3 4">
    <name type="scientific">Zingiber officinale</name>
    <name type="common">Ginger</name>
    <name type="synonym">Amomum zingiber</name>
    <dbReference type="NCBI Taxonomy" id="94328"/>
    <lineage>
        <taxon>Eukaryota</taxon>
        <taxon>Viridiplantae</taxon>
        <taxon>Streptophyta</taxon>
        <taxon>Embryophyta</taxon>
        <taxon>Tracheophyta</taxon>
        <taxon>Spermatophyta</taxon>
        <taxon>Magnoliopsida</taxon>
        <taxon>Liliopsida</taxon>
        <taxon>Zingiberales</taxon>
        <taxon>Zingiberaceae</taxon>
        <taxon>Zingiber</taxon>
    </lineage>
</organism>
<keyword evidence="4" id="KW-1185">Reference proteome</keyword>
<feature type="chain" id="PRO_5035235147" evidence="2">
    <location>
        <begin position="20"/>
        <end position="126"/>
    </location>
</feature>
<feature type="signal peptide" evidence="2">
    <location>
        <begin position="1"/>
        <end position="19"/>
    </location>
</feature>
<evidence type="ECO:0000256" key="2">
    <source>
        <dbReference type="SAM" id="SignalP"/>
    </source>
</evidence>
<dbReference type="Proteomes" id="UP000734854">
    <property type="component" value="Unassembled WGS sequence"/>
</dbReference>
<proteinExistence type="inferred from homology"/>
<dbReference type="PANTHER" id="PTHR23201:SF149">
    <property type="entry name" value="GIBBERELLIN STIMULATED TRANSCRIPT RELATED PROTEIN 2"/>
    <property type="match status" value="1"/>
</dbReference>
<name>A0A8J5GS05_ZINOF</name>
<sequence>MALRLAVFLSASLLIIVSAKVASDGEERHFVDDAYAKPPAAAVAPPAGVPPAPAPPAPRLIKDVRECGPACDERCALHSRKNVCGRACVTCCKECKCVPPGTYGHTELCGVCYTEWKTHGNRTKCP</sequence>